<evidence type="ECO:0000256" key="1">
    <source>
        <dbReference type="ARBA" id="ARBA00038215"/>
    </source>
</evidence>
<sequence length="317" mass="35192">MPHHSNPNIHDLVTSLEPQMDHVCHAIGATGLSVSVLSGGKEAYAKHFGLRDLEAKEALFGDTTYFIASVTKEMRLQVRLYAYDVVDRVIEMVEQKSLEEVLKERIWEPLGMYRTSMEDLAANTKAVKAYYALKDASPYEVPMPTISHETIMGAGWAVRSCTDDLAKYYSNFMHTVNHQFNNKTTSTPHSPFKQLTTILQPHNHLDLVSLRALSYNYLLISSMLVVGQGAPGQLTLYHGGSIQGFNTAVYLLPAAETIIIAMQNSSVLGDACDWIPQMIIHKLSGSTGSIDFLRLATMAAKAALFLPEEIEDELETR</sequence>
<accession>A0A8H4ZVW8</accession>
<dbReference type="InterPro" id="IPR012338">
    <property type="entry name" value="Beta-lactam/transpept-like"/>
</dbReference>
<proteinExistence type="inferred from homology"/>
<dbReference type="Proteomes" id="UP000573603">
    <property type="component" value="Unassembled WGS sequence"/>
</dbReference>
<dbReference type="InterPro" id="IPR050491">
    <property type="entry name" value="AmpC-like"/>
</dbReference>
<evidence type="ECO:0000259" key="2">
    <source>
        <dbReference type="Pfam" id="PF00144"/>
    </source>
</evidence>
<evidence type="ECO:0000313" key="3">
    <source>
        <dbReference type="EMBL" id="KAF5253694.1"/>
    </source>
</evidence>
<dbReference type="InterPro" id="IPR001466">
    <property type="entry name" value="Beta-lactam-related"/>
</dbReference>
<dbReference type="AlphaFoldDB" id="A0A8H4ZVW8"/>
<protein>
    <recommendedName>
        <fullName evidence="2">Beta-lactamase-related domain-containing protein</fullName>
    </recommendedName>
</protein>
<keyword evidence="4" id="KW-1185">Reference proteome</keyword>
<comment type="similarity">
    <text evidence="1">Belongs to the peptidase S12 family.</text>
</comment>
<dbReference type="Gene3D" id="3.40.710.10">
    <property type="entry name" value="DD-peptidase/beta-lactamase superfamily"/>
    <property type="match status" value="2"/>
</dbReference>
<dbReference type="SUPFAM" id="SSF56601">
    <property type="entry name" value="beta-lactamase/transpeptidase-like"/>
    <property type="match status" value="1"/>
</dbReference>
<dbReference type="PANTHER" id="PTHR46825:SF9">
    <property type="entry name" value="BETA-LACTAMASE-RELATED DOMAIN-CONTAINING PROTEIN"/>
    <property type="match status" value="1"/>
</dbReference>
<evidence type="ECO:0000313" key="4">
    <source>
        <dbReference type="Proteomes" id="UP000573603"/>
    </source>
</evidence>
<dbReference type="Pfam" id="PF00144">
    <property type="entry name" value="Beta-lactamase"/>
    <property type="match status" value="1"/>
</dbReference>
<dbReference type="EMBL" id="JABEVY010000032">
    <property type="protein sequence ID" value="KAF5253694.1"/>
    <property type="molecule type" value="Genomic_DNA"/>
</dbReference>
<feature type="domain" description="Beta-lactamase-related" evidence="2">
    <location>
        <begin position="81"/>
        <end position="271"/>
    </location>
</feature>
<comment type="caution">
    <text evidence="3">The sequence shown here is derived from an EMBL/GenBank/DDBJ whole genome shotgun (WGS) entry which is preliminary data.</text>
</comment>
<name>A0A8H4ZVW8_9HYPO</name>
<reference evidence="3 4" key="1">
    <citation type="journal article" date="2020" name="BMC Genomics">
        <title>Correction to: Identification and distribution of gene clusters required for synthesis of sphingolipid metabolism inhibitors in diverse species of the filamentous fungus Fusarium.</title>
        <authorList>
            <person name="Kim H.S."/>
            <person name="Lohmar J.M."/>
            <person name="Busman M."/>
            <person name="Brown D.W."/>
            <person name="Naumann T.A."/>
            <person name="Divon H.H."/>
            <person name="Lysoe E."/>
            <person name="Uhlig S."/>
            <person name="Proctor R.H."/>
        </authorList>
    </citation>
    <scope>NUCLEOTIDE SEQUENCE [LARGE SCALE GENOMIC DNA]</scope>
    <source>
        <strain evidence="3 4">NRRL 25214</strain>
    </source>
</reference>
<organism evidence="3 4">
    <name type="scientific">Fusarium anthophilum</name>
    <dbReference type="NCBI Taxonomy" id="48485"/>
    <lineage>
        <taxon>Eukaryota</taxon>
        <taxon>Fungi</taxon>
        <taxon>Dikarya</taxon>
        <taxon>Ascomycota</taxon>
        <taxon>Pezizomycotina</taxon>
        <taxon>Sordariomycetes</taxon>
        <taxon>Hypocreomycetidae</taxon>
        <taxon>Hypocreales</taxon>
        <taxon>Nectriaceae</taxon>
        <taxon>Fusarium</taxon>
        <taxon>Fusarium fujikuroi species complex</taxon>
    </lineage>
</organism>
<gene>
    <name evidence="3" type="ORF">FANTH_1386</name>
</gene>
<dbReference type="PANTHER" id="PTHR46825">
    <property type="entry name" value="D-ALANYL-D-ALANINE-CARBOXYPEPTIDASE/ENDOPEPTIDASE AMPH"/>
    <property type="match status" value="1"/>
</dbReference>